<evidence type="ECO:0000313" key="4">
    <source>
        <dbReference type="Proteomes" id="UP000183002"/>
    </source>
</evidence>
<dbReference type="EMBL" id="FOCO01000041">
    <property type="protein sequence ID" value="SEO04080.1"/>
    <property type="molecule type" value="Genomic_DNA"/>
</dbReference>
<dbReference type="Proteomes" id="UP000183002">
    <property type="component" value="Unassembled WGS sequence"/>
</dbReference>
<evidence type="ECO:0000313" key="3">
    <source>
        <dbReference type="EMBL" id="SEO04080.1"/>
    </source>
</evidence>
<protein>
    <submittedName>
        <fullName evidence="3">Phospholipid-binding protein, PBP family</fullName>
    </submittedName>
</protein>
<evidence type="ECO:0000256" key="1">
    <source>
        <dbReference type="SAM" id="MobiDB-lite"/>
    </source>
</evidence>
<dbReference type="CDD" id="cd00865">
    <property type="entry name" value="PEBP_bact_arch"/>
    <property type="match status" value="1"/>
</dbReference>
<keyword evidence="2" id="KW-0732">Signal</keyword>
<organism evidence="3 4">
    <name type="scientific">Pseudorhodobacter antarcticus</name>
    <dbReference type="NCBI Taxonomy" id="1077947"/>
    <lineage>
        <taxon>Bacteria</taxon>
        <taxon>Pseudomonadati</taxon>
        <taxon>Pseudomonadota</taxon>
        <taxon>Alphaproteobacteria</taxon>
        <taxon>Rhodobacterales</taxon>
        <taxon>Paracoccaceae</taxon>
        <taxon>Pseudorhodobacter</taxon>
    </lineage>
</organism>
<feature type="region of interest" description="Disordered" evidence="1">
    <location>
        <begin position="106"/>
        <end position="127"/>
    </location>
</feature>
<accession>A0A1H8LFZ4</accession>
<dbReference type="InterPro" id="IPR036610">
    <property type="entry name" value="PEBP-like_sf"/>
</dbReference>
<gene>
    <name evidence="3" type="ORF">SAMN05216227_104134</name>
</gene>
<name>A0A1H8LFZ4_9RHOB</name>
<feature type="chain" id="PRO_5010274764" evidence="2">
    <location>
        <begin position="25"/>
        <end position="192"/>
    </location>
</feature>
<dbReference type="InterPro" id="IPR005247">
    <property type="entry name" value="YbhB_YbcL/LppC-like"/>
</dbReference>
<dbReference type="Pfam" id="PF01161">
    <property type="entry name" value="PBP"/>
    <property type="match status" value="1"/>
</dbReference>
<proteinExistence type="predicted"/>
<dbReference type="Gene3D" id="3.90.280.10">
    <property type="entry name" value="PEBP-like"/>
    <property type="match status" value="1"/>
</dbReference>
<dbReference type="InterPro" id="IPR008914">
    <property type="entry name" value="PEBP"/>
</dbReference>
<dbReference type="RefSeq" id="WP_175469314.1">
    <property type="nucleotide sequence ID" value="NZ_FOCO01000041.1"/>
</dbReference>
<dbReference type="SUPFAM" id="SSF49777">
    <property type="entry name" value="PEBP-like"/>
    <property type="match status" value="1"/>
</dbReference>
<evidence type="ECO:0000256" key="2">
    <source>
        <dbReference type="SAM" id="SignalP"/>
    </source>
</evidence>
<feature type="signal peptide" evidence="2">
    <location>
        <begin position="1"/>
        <end position="24"/>
    </location>
</feature>
<dbReference type="AlphaFoldDB" id="A0A1H8LFZ4"/>
<dbReference type="STRING" id="1077947.SAMN05216227_104134"/>
<sequence length="192" mass="20247">MKIAPLIAVAPILIGLAAGGPAFAQDALTLTSPEIASGAALPGDLKCSRDNGDGVSPPLAWTNVPEATQSLALIMFHYPKGTVEGVNPPSQYWLLWNIPPNTTAMPRGNPASVGDEGSDKDGNATGYTPPCSPKPWFSFSSKPEHEYFIELFALSAPLETLPSHDDLSVNWAALTTAMAGKVIASSRLSFWN</sequence>
<keyword evidence="4" id="KW-1185">Reference proteome</keyword>
<reference evidence="3 4" key="1">
    <citation type="submission" date="2016-10" db="EMBL/GenBank/DDBJ databases">
        <authorList>
            <person name="de Groot N.N."/>
        </authorList>
    </citation>
    <scope>NUCLEOTIDE SEQUENCE [LARGE SCALE GENOMIC DNA]</scope>
    <source>
        <strain evidence="3 4">CGMCC 1.10836</strain>
    </source>
</reference>